<dbReference type="Gene3D" id="1.10.10.10">
    <property type="entry name" value="Winged helix-like DNA-binding domain superfamily/Winged helix DNA-binding domain"/>
    <property type="match status" value="1"/>
</dbReference>
<organism evidence="3 4">
    <name type="scientific">Protofrankia coriariae</name>
    <dbReference type="NCBI Taxonomy" id="1562887"/>
    <lineage>
        <taxon>Bacteria</taxon>
        <taxon>Bacillati</taxon>
        <taxon>Actinomycetota</taxon>
        <taxon>Actinomycetes</taxon>
        <taxon>Frankiales</taxon>
        <taxon>Frankiaceae</taxon>
        <taxon>Protofrankia</taxon>
    </lineage>
</organism>
<dbReference type="CDD" id="cd00090">
    <property type="entry name" value="HTH_ARSR"/>
    <property type="match status" value="1"/>
</dbReference>
<dbReference type="InterPro" id="IPR036388">
    <property type="entry name" value="WH-like_DNA-bd_sf"/>
</dbReference>
<dbReference type="Proteomes" id="UP000035425">
    <property type="component" value="Unassembled WGS sequence"/>
</dbReference>
<dbReference type="InterPro" id="IPR001845">
    <property type="entry name" value="HTH_ArsR_DNA-bd_dom"/>
</dbReference>
<dbReference type="Pfam" id="PF12840">
    <property type="entry name" value="HTH_20"/>
    <property type="match status" value="1"/>
</dbReference>
<dbReference type="PROSITE" id="PS50987">
    <property type="entry name" value="HTH_ARSR_2"/>
    <property type="match status" value="1"/>
</dbReference>
<evidence type="ECO:0000313" key="3">
    <source>
        <dbReference type="EMBL" id="KLL09769.1"/>
    </source>
</evidence>
<dbReference type="PANTHER" id="PTHR38600">
    <property type="entry name" value="TRANSCRIPTIONAL REGULATORY PROTEIN"/>
    <property type="match status" value="1"/>
</dbReference>
<evidence type="ECO:0000259" key="2">
    <source>
        <dbReference type="PROSITE" id="PS50987"/>
    </source>
</evidence>
<keyword evidence="4" id="KW-1185">Reference proteome</keyword>
<gene>
    <name evidence="3" type="ORF">FrCorBMG51_22485</name>
</gene>
<feature type="region of interest" description="Disordered" evidence="1">
    <location>
        <begin position="105"/>
        <end position="141"/>
    </location>
</feature>
<proteinExistence type="predicted"/>
<sequence length="141" mass="15671">MVVHQESAERANRLFHALADATRREIVTLTLTGEQSVSQLARRFPMSFAAVQKHVAVLERAGLVTKQRQGREQRVRGNADALREARRLLDQLADVWRGRIDRIDAILTDPDPGPGPGPGNSENSENSGEHAHASDRHQEEP</sequence>
<reference evidence="3 4" key="1">
    <citation type="submission" date="2014-12" db="EMBL/GenBank/DDBJ databases">
        <title>Frankia sp. BMG5.1 draft genome.</title>
        <authorList>
            <person name="Gtari M."/>
            <person name="Ghodhbane-Gtari F."/>
            <person name="Nouioui I."/>
            <person name="Ktari A."/>
            <person name="Hezbri K."/>
            <person name="Mimouni W."/>
            <person name="Sbissi I."/>
            <person name="Ayari A."/>
            <person name="Yamanaka T."/>
            <person name="Normand P."/>
            <person name="Tisa L.S."/>
            <person name="Boudabous A."/>
        </authorList>
    </citation>
    <scope>NUCLEOTIDE SEQUENCE [LARGE SCALE GENOMIC DNA]</scope>
    <source>
        <strain evidence="3 4">BMG5.1</strain>
    </source>
</reference>
<dbReference type="NCBIfam" id="NF033788">
    <property type="entry name" value="HTH_metalloreg"/>
    <property type="match status" value="1"/>
</dbReference>
<dbReference type="RefSeq" id="WP_047224999.1">
    <property type="nucleotide sequence ID" value="NZ_JWIO01000059.1"/>
</dbReference>
<dbReference type="PRINTS" id="PR00778">
    <property type="entry name" value="HTHARSR"/>
</dbReference>
<feature type="compositionally biased region" description="Basic and acidic residues" evidence="1">
    <location>
        <begin position="127"/>
        <end position="141"/>
    </location>
</feature>
<evidence type="ECO:0000313" key="4">
    <source>
        <dbReference type="Proteomes" id="UP000035425"/>
    </source>
</evidence>
<comment type="caution">
    <text evidence="3">The sequence shown here is derived from an EMBL/GenBank/DDBJ whole genome shotgun (WGS) entry which is preliminary data.</text>
</comment>
<dbReference type="SUPFAM" id="SSF46785">
    <property type="entry name" value="Winged helix' DNA-binding domain"/>
    <property type="match status" value="1"/>
</dbReference>
<dbReference type="PANTHER" id="PTHR38600:SF2">
    <property type="entry name" value="SLL0088 PROTEIN"/>
    <property type="match status" value="1"/>
</dbReference>
<dbReference type="InterPro" id="IPR011991">
    <property type="entry name" value="ArsR-like_HTH"/>
</dbReference>
<name>A0ABR5EZ76_9ACTN</name>
<protein>
    <submittedName>
        <fullName evidence="3">ArsR family transcriptional regulator</fullName>
    </submittedName>
</protein>
<dbReference type="InterPro" id="IPR036390">
    <property type="entry name" value="WH_DNA-bd_sf"/>
</dbReference>
<feature type="domain" description="HTH arsR-type" evidence="2">
    <location>
        <begin position="3"/>
        <end position="97"/>
    </location>
</feature>
<accession>A0ABR5EZ76</accession>
<dbReference type="EMBL" id="JWIO01000059">
    <property type="protein sequence ID" value="KLL09769.1"/>
    <property type="molecule type" value="Genomic_DNA"/>
</dbReference>
<dbReference type="SMART" id="SM00418">
    <property type="entry name" value="HTH_ARSR"/>
    <property type="match status" value="1"/>
</dbReference>
<evidence type="ECO:0000256" key="1">
    <source>
        <dbReference type="SAM" id="MobiDB-lite"/>
    </source>
</evidence>